<dbReference type="OrthoDB" id="2137843at2759"/>
<keyword evidence="6" id="KW-0067">ATP-binding</keyword>
<dbReference type="InterPro" id="IPR003591">
    <property type="entry name" value="Leu-rich_rpt_typical-subtyp"/>
</dbReference>
<evidence type="ECO:0000313" key="8">
    <source>
        <dbReference type="EMBL" id="TPX71278.1"/>
    </source>
</evidence>
<comment type="caution">
    <text evidence="8">The sequence shown here is derived from an EMBL/GenBank/DDBJ whole genome shotgun (WGS) entry which is preliminary data.</text>
</comment>
<dbReference type="Pfam" id="PF00560">
    <property type="entry name" value="LRR_1"/>
    <property type="match status" value="1"/>
</dbReference>
<keyword evidence="7" id="KW-0472">Membrane</keyword>
<dbReference type="STRING" id="246404.A0A507F7D0"/>
<dbReference type="Gene3D" id="1.10.472.10">
    <property type="entry name" value="Cyclin-like"/>
    <property type="match status" value="1"/>
</dbReference>
<gene>
    <name evidence="8" type="ORF">CcCBS67573_g06274</name>
</gene>
<sequence>MGRSGRPQAFSMPLQPDTRDCAIVKAAFTPNLAICCSDPTSIGNPVFLQCDADGNVVAITVRTSLTGELPASLGDLTHLTSLDLSRKHFSGSIPASYGNLKALTKLDLSNNRLTNSMPNELENLQNLTTLFLQSNRLTGSVPDGLKTIPKRNFELNCLSSESNQDSSCTLAKNSISGPSVNNDCKIVSNAMQQMGYFLRIPPIQCCQWNQALLTCDDYGFVTGINFGSSGLTGALPDWIFTLSQLQSVNLNHNLLESTIPSQLGDAVHLKQIDLSFNKLVGPLPESVKYLERLERAYFQDNKLSGTIPTAFGNMTQLNEFNFEHNHFTGSIPQGLSGFGFDHNCLSGSNLVNQQDCLEQGGVDVRVAVGATAAIVVLIALSWWLRRVYRSSKEAQRSADTLEFVDPFDKELSDSNSLHWRAIDGLALAATVAFQEILCFPEPHVRTFSLFAKRLLNATFTATNHSNERTALSLAAAVLFSRRWASRFVSSDLLVSCEGFEFRVFTVSLLLAHKVLEDVSLVRTHEWANVCGAVHITSGQLARMELEFLSAIEFNANASVSDLLSTVSVLSSILESHRTIQPQHASASLPSYTSLTGMHAGVSVLAQVHTSLLLV</sequence>
<dbReference type="PROSITE" id="PS51450">
    <property type="entry name" value="LRR"/>
    <property type="match status" value="1"/>
</dbReference>
<keyword evidence="3" id="KW-0732">Signal</keyword>
<dbReference type="SMART" id="SM00369">
    <property type="entry name" value="LRR_TYP"/>
    <property type="match status" value="3"/>
</dbReference>
<keyword evidence="5" id="KW-0547">Nucleotide-binding</keyword>
<dbReference type="InterPro" id="IPR001611">
    <property type="entry name" value="Leu-rich_rpt"/>
</dbReference>
<dbReference type="PANTHER" id="PTHR48053">
    <property type="entry name" value="LEUCINE RICH REPEAT FAMILY PROTEIN, EXPRESSED"/>
    <property type="match status" value="1"/>
</dbReference>
<dbReference type="GO" id="GO:0016020">
    <property type="term" value="C:membrane"/>
    <property type="evidence" value="ECO:0007669"/>
    <property type="project" value="UniProtKB-SubCell"/>
</dbReference>
<accession>A0A507F7D0</accession>
<evidence type="ECO:0000256" key="3">
    <source>
        <dbReference type="ARBA" id="ARBA00022729"/>
    </source>
</evidence>
<dbReference type="FunFam" id="3.80.10.10:FF:000400">
    <property type="entry name" value="Nuclear pore complex protein NUP107"/>
    <property type="match status" value="1"/>
</dbReference>
<dbReference type="Pfam" id="PF13855">
    <property type="entry name" value="LRR_8"/>
    <property type="match status" value="1"/>
</dbReference>
<keyword evidence="2" id="KW-0433">Leucine-rich repeat</keyword>
<keyword evidence="9" id="KW-1185">Reference proteome</keyword>
<dbReference type="AlphaFoldDB" id="A0A507F7D0"/>
<dbReference type="PANTHER" id="PTHR48053:SF71">
    <property type="entry name" value="LEUCINE RICH REPEAT FAMILY PROTEIN, EXPRESSED"/>
    <property type="match status" value="1"/>
</dbReference>
<proteinExistence type="predicted"/>
<protein>
    <submittedName>
        <fullName evidence="8">Uncharacterized protein</fullName>
    </submittedName>
</protein>
<dbReference type="CDD" id="cd20557">
    <property type="entry name" value="CYCLIN_ScPCL1-like"/>
    <property type="match status" value="1"/>
</dbReference>
<dbReference type="InterPro" id="IPR051716">
    <property type="entry name" value="Plant_RL_S/T_kinase"/>
</dbReference>
<dbReference type="FunFam" id="3.80.10.10:FF:000383">
    <property type="entry name" value="Leucine-rich repeat receptor protein kinase EMS1"/>
    <property type="match status" value="1"/>
</dbReference>
<organism evidence="8 9">
    <name type="scientific">Chytriomyces confervae</name>
    <dbReference type="NCBI Taxonomy" id="246404"/>
    <lineage>
        <taxon>Eukaryota</taxon>
        <taxon>Fungi</taxon>
        <taxon>Fungi incertae sedis</taxon>
        <taxon>Chytridiomycota</taxon>
        <taxon>Chytridiomycota incertae sedis</taxon>
        <taxon>Chytridiomycetes</taxon>
        <taxon>Chytridiales</taxon>
        <taxon>Chytriomycetaceae</taxon>
        <taxon>Chytriomyces</taxon>
    </lineage>
</organism>
<evidence type="ECO:0000256" key="5">
    <source>
        <dbReference type="ARBA" id="ARBA00022741"/>
    </source>
</evidence>
<evidence type="ECO:0000256" key="7">
    <source>
        <dbReference type="ARBA" id="ARBA00023136"/>
    </source>
</evidence>
<dbReference type="EMBL" id="QEAP01000259">
    <property type="protein sequence ID" value="TPX71278.1"/>
    <property type="molecule type" value="Genomic_DNA"/>
</dbReference>
<dbReference type="InterPro" id="IPR032675">
    <property type="entry name" value="LRR_dom_sf"/>
</dbReference>
<evidence type="ECO:0000256" key="1">
    <source>
        <dbReference type="ARBA" id="ARBA00004167"/>
    </source>
</evidence>
<evidence type="ECO:0000256" key="6">
    <source>
        <dbReference type="ARBA" id="ARBA00022840"/>
    </source>
</evidence>
<keyword evidence="4" id="KW-0677">Repeat</keyword>
<reference evidence="8 9" key="1">
    <citation type="journal article" date="2019" name="Sci. Rep.">
        <title>Comparative genomics of chytrid fungi reveal insights into the obligate biotrophic and pathogenic lifestyle of Synchytrium endobioticum.</title>
        <authorList>
            <person name="van de Vossenberg B.T.L.H."/>
            <person name="Warris S."/>
            <person name="Nguyen H.D.T."/>
            <person name="van Gent-Pelzer M.P.E."/>
            <person name="Joly D.L."/>
            <person name="van de Geest H.C."/>
            <person name="Bonants P.J.M."/>
            <person name="Smith D.S."/>
            <person name="Levesque C.A."/>
            <person name="van der Lee T.A.J."/>
        </authorList>
    </citation>
    <scope>NUCLEOTIDE SEQUENCE [LARGE SCALE GENOMIC DNA]</scope>
    <source>
        <strain evidence="8 9">CBS 675.73</strain>
    </source>
</reference>
<name>A0A507F7D0_9FUNG</name>
<comment type="subcellular location">
    <subcellularLocation>
        <location evidence="1">Membrane</location>
        <topology evidence="1">Single-pass membrane protein</topology>
    </subcellularLocation>
</comment>
<dbReference type="GO" id="GO:0005524">
    <property type="term" value="F:ATP binding"/>
    <property type="evidence" value="ECO:0007669"/>
    <property type="project" value="UniProtKB-KW"/>
</dbReference>
<dbReference type="Proteomes" id="UP000320333">
    <property type="component" value="Unassembled WGS sequence"/>
</dbReference>
<dbReference type="SUPFAM" id="SSF52047">
    <property type="entry name" value="RNI-like"/>
    <property type="match status" value="1"/>
</dbReference>
<evidence type="ECO:0000313" key="9">
    <source>
        <dbReference type="Proteomes" id="UP000320333"/>
    </source>
</evidence>
<evidence type="ECO:0000256" key="4">
    <source>
        <dbReference type="ARBA" id="ARBA00022737"/>
    </source>
</evidence>
<dbReference type="Gene3D" id="3.80.10.10">
    <property type="entry name" value="Ribonuclease Inhibitor"/>
    <property type="match status" value="2"/>
</dbReference>
<evidence type="ECO:0000256" key="2">
    <source>
        <dbReference type="ARBA" id="ARBA00022614"/>
    </source>
</evidence>